<dbReference type="STRING" id="363999.A0A439CQM6"/>
<keyword evidence="2" id="KW-1185">Reference proteome</keyword>
<dbReference type="Proteomes" id="UP000286045">
    <property type="component" value="Unassembled WGS sequence"/>
</dbReference>
<feature type="non-terminal residue" evidence="1">
    <location>
        <position position="1"/>
    </location>
</feature>
<comment type="caution">
    <text evidence="1">The sequence shown here is derived from an EMBL/GenBank/DDBJ whole genome shotgun (WGS) entry which is preliminary data.</text>
</comment>
<evidence type="ECO:0000313" key="1">
    <source>
        <dbReference type="EMBL" id="RWA04464.1"/>
    </source>
</evidence>
<dbReference type="EMBL" id="RYZI01000565">
    <property type="protein sequence ID" value="RWA04464.1"/>
    <property type="molecule type" value="Genomic_DNA"/>
</dbReference>
<gene>
    <name evidence="1" type="ORF">EKO27_g10644</name>
</gene>
<reference evidence="1 2" key="1">
    <citation type="submission" date="2018-12" db="EMBL/GenBank/DDBJ databases">
        <title>Draft genome sequence of Xylaria grammica IHI A82.</title>
        <authorList>
            <person name="Buettner E."/>
            <person name="Kellner H."/>
        </authorList>
    </citation>
    <scope>NUCLEOTIDE SEQUENCE [LARGE SCALE GENOMIC DNA]</scope>
    <source>
        <strain evidence="1 2">IHI A82</strain>
    </source>
</reference>
<organism evidence="1 2">
    <name type="scientific">Xylaria grammica</name>
    <dbReference type="NCBI Taxonomy" id="363999"/>
    <lineage>
        <taxon>Eukaryota</taxon>
        <taxon>Fungi</taxon>
        <taxon>Dikarya</taxon>
        <taxon>Ascomycota</taxon>
        <taxon>Pezizomycotina</taxon>
        <taxon>Sordariomycetes</taxon>
        <taxon>Xylariomycetidae</taxon>
        <taxon>Xylariales</taxon>
        <taxon>Xylariaceae</taxon>
        <taxon>Xylaria</taxon>
    </lineage>
</organism>
<protein>
    <submittedName>
        <fullName evidence="1">Uncharacterized protein</fullName>
    </submittedName>
</protein>
<dbReference type="AlphaFoldDB" id="A0A439CQM6"/>
<proteinExistence type="predicted"/>
<sequence length="76" mass="8423">RLTRYADKAGGAVVPGSGRERHMTEYIVLQAPVAEDTFEAEPFKIWGTLSEMSYETMRDDAALFASNLDSPKKAVK</sequence>
<accession>A0A439CQM6</accession>
<name>A0A439CQM6_9PEZI</name>
<evidence type="ECO:0000313" key="2">
    <source>
        <dbReference type="Proteomes" id="UP000286045"/>
    </source>
</evidence>